<protein>
    <submittedName>
        <fullName evidence="2">Uncharacterized protein</fullName>
    </submittedName>
</protein>
<name>A0A2G9TQ77_TELCI</name>
<dbReference type="InterPro" id="IPR019421">
    <property type="entry name" value="7TM_GPCR_serpentine_rcpt_Srd"/>
</dbReference>
<dbReference type="AlphaFoldDB" id="A0A2G9TQ77"/>
<feature type="non-terminal residue" evidence="2">
    <location>
        <position position="77"/>
    </location>
</feature>
<keyword evidence="1" id="KW-0812">Transmembrane</keyword>
<proteinExistence type="predicted"/>
<feature type="transmembrane region" description="Helical" evidence="1">
    <location>
        <begin position="28"/>
        <end position="52"/>
    </location>
</feature>
<gene>
    <name evidence="2" type="ORF">TELCIR_18911</name>
</gene>
<dbReference type="EMBL" id="KZ357364">
    <property type="protein sequence ID" value="PIO59622.1"/>
    <property type="molecule type" value="Genomic_DNA"/>
</dbReference>
<sequence>VITIKNVMALLPIGPCRSMGPVTAGVAYSVYNAFLVNLGFAVGAAMYFRYCVMKMATMTRTKVIFSVLISYIIPVCM</sequence>
<evidence type="ECO:0000313" key="2">
    <source>
        <dbReference type="EMBL" id="PIO59622.1"/>
    </source>
</evidence>
<keyword evidence="1" id="KW-1133">Transmembrane helix</keyword>
<evidence type="ECO:0000256" key="1">
    <source>
        <dbReference type="SAM" id="Phobius"/>
    </source>
</evidence>
<organism evidence="2 3">
    <name type="scientific">Teladorsagia circumcincta</name>
    <name type="common">Brown stomach worm</name>
    <name type="synonym">Ostertagia circumcincta</name>
    <dbReference type="NCBI Taxonomy" id="45464"/>
    <lineage>
        <taxon>Eukaryota</taxon>
        <taxon>Metazoa</taxon>
        <taxon>Ecdysozoa</taxon>
        <taxon>Nematoda</taxon>
        <taxon>Chromadorea</taxon>
        <taxon>Rhabditida</taxon>
        <taxon>Rhabditina</taxon>
        <taxon>Rhabditomorpha</taxon>
        <taxon>Strongyloidea</taxon>
        <taxon>Trichostrongylidae</taxon>
        <taxon>Teladorsagia</taxon>
    </lineage>
</organism>
<keyword evidence="1" id="KW-0472">Membrane</keyword>
<keyword evidence="3" id="KW-1185">Reference proteome</keyword>
<feature type="non-terminal residue" evidence="2">
    <location>
        <position position="1"/>
    </location>
</feature>
<dbReference type="Pfam" id="PF10317">
    <property type="entry name" value="7TM_GPCR_Srd"/>
    <property type="match status" value="1"/>
</dbReference>
<evidence type="ECO:0000313" key="3">
    <source>
        <dbReference type="Proteomes" id="UP000230423"/>
    </source>
</evidence>
<dbReference type="Proteomes" id="UP000230423">
    <property type="component" value="Unassembled WGS sequence"/>
</dbReference>
<reference evidence="2 3" key="1">
    <citation type="submission" date="2015-09" db="EMBL/GenBank/DDBJ databases">
        <title>Draft genome of the parasitic nematode Teladorsagia circumcincta isolate WARC Sus (inbred).</title>
        <authorList>
            <person name="Mitreva M."/>
        </authorList>
    </citation>
    <scope>NUCLEOTIDE SEQUENCE [LARGE SCALE GENOMIC DNA]</scope>
    <source>
        <strain evidence="2 3">S</strain>
    </source>
</reference>
<accession>A0A2G9TQ77</accession>